<keyword evidence="2" id="KW-1185">Reference proteome</keyword>
<dbReference type="Proteomes" id="UP000186922">
    <property type="component" value="Unassembled WGS sequence"/>
</dbReference>
<reference evidence="1 2" key="1">
    <citation type="journal article" date="2016" name="Nat. Commun.">
        <title>Extremotolerant tardigrade genome and improved radiotolerance of human cultured cells by tardigrade-unique protein.</title>
        <authorList>
            <person name="Hashimoto T."/>
            <person name="Horikawa D.D."/>
            <person name="Saito Y."/>
            <person name="Kuwahara H."/>
            <person name="Kozuka-Hata H."/>
            <person name="Shin-I T."/>
            <person name="Minakuchi Y."/>
            <person name="Ohishi K."/>
            <person name="Motoyama A."/>
            <person name="Aizu T."/>
            <person name="Enomoto A."/>
            <person name="Kondo K."/>
            <person name="Tanaka S."/>
            <person name="Hara Y."/>
            <person name="Koshikawa S."/>
            <person name="Sagara H."/>
            <person name="Miura T."/>
            <person name="Yokobori S."/>
            <person name="Miyagawa K."/>
            <person name="Suzuki Y."/>
            <person name="Kubo T."/>
            <person name="Oyama M."/>
            <person name="Kohara Y."/>
            <person name="Fujiyama A."/>
            <person name="Arakawa K."/>
            <person name="Katayama T."/>
            <person name="Toyoda A."/>
            <person name="Kunieda T."/>
        </authorList>
    </citation>
    <scope>NUCLEOTIDE SEQUENCE [LARGE SCALE GENOMIC DNA]</scope>
    <source>
        <strain evidence="1 2">YOKOZUNA-1</strain>
    </source>
</reference>
<sequence length="94" mass="10390">MTDPNAVIALGGDSLSQKGICLWQSLRSWVIWSFNAKSSTEAKLRRGRPAARGSLNYQDNFITPDDAVACLAQRTTEPPPNVDRRVVPQIVVHE</sequence>
<accession>A0A1D1UP76</accession>
<gene>
    <name evidence="1" type="primary">RvY_03537-1</name>
    <name evidence="1" type="synonym">RvY_03537.1</name>
    <name evidence="1" type="ORF">RvY_03537</name>
</gene>
<protein>
    <submittedName>
        <fullName evidence="1">Uncharacterized protein</fullName>
    </submittedName>
</protein>
<evidence type="ECO:0000313" key="1">
    <source>
        <dbReference type="EMBL" id="GAU91241.1"/>
    </source>
</evidence>
<organism evidence="1 2">
    <name type="scientific">Ramazzottius varieornatus</name>
    <name type="common">Water bear</name>
    <name type="synonym">Tardigrade</name>
    <dbReference type="NCBI Taxonomy" id="947166"/>
    <lineage>
        <taxon>Eukaryota</taxon>
        <taxon>Metazoa</taxon>
        <taxon>Ecdysozoa</taxon>
        <taxon>Tardigrada</taxon>
        <taxon>Eutardigrada</taxon>
        <taxon>Parachela</taxon>
        <taxon>Hypsibioidea</taxon>
        <taxon>Ramazzottiidae</taxon>
        <taxon>Ramazzottius</taxon>
    </lineage>
</organism>
<evidence type="ECO:0000313" key="2">
    <source>
        <dbReference type="Proteomes" id="UP000186922"/>
    </source>
</evidence>
<dbReference type="AlphaFoldDB" id="A0A1D1UP76"/>
<name>A0A1D1UP76_RAMVA</name>
<proteinExistence type="predicted"/>
<dbReference type="EMBL" id="BDGG01000002">
    <property type="protein sequence ID" value="GAU91241.1"/>
    <property type="molecule type" value="Genomic_DNA"/>
</dbReference>
<comment type="caution">
    <text evidence="1">The sequence shown here is derived from an EMBL/GenBank/DDBJ whole genome shotgun (WGS) entry which is preliminary data.</text>
</comment>